<dbReference type="EMBL" id="BGPR01010462">
    <property type="protein sequence ID" value="GBN46286.1"/>
    <property type="molecule type" value="Genomic_DNA"/>
</dbReference>
<comment type="caution">
    <text evidence="1">The sequence shown here is derived from an EMBL/GenBank/DDBJ whole genome shotgun (WGS) entry which is preliminary data.</text>
</comment>
<proteinExistence type="predicted"/>
<evidence type="ECO:0000313" key="2">
    <source>
        <dbReference type="Proteomes" id="UP000499080"/>
    </source>
</evidence>
<organism evidence="1 2">
    <name type="scientific">Araneus ventricosus</name>
    <name type="common">Orbweaver spider</name>
    <name type="synonym">Epeira ventricosa</name>
    <dbReference type="NCBI Taxonomy" id="182803"/>
    <lineage>
        <taxon>Eukaryota</taxon>
        <taxon>Metazoa</taxon>
        <taxon>Ecdysozoa</taxon>
        <taxon>Arthropoda</taxon>
        <taxon>Chelicerata</taxon>
        <taxon>Arachnida</taxon>
        <taxon>Araneae</taxon>
        <taxon>Araneomorphae</taxon>
        <taxon>Entelegynae</taxon>
        <taxon>Araneoidea</taxon>
        <taxon>Araneidae</taxon>
        <taxon>Araneus</taxon>
    </lineage>
</organism>
<protein>
    <submittedName>
        <fullName evidence="1">Uncharacterized protein</fullName>
    </submittedName>
</protein>
<dbReference type="AlphaFoldDB" id="A0A4Y2P8E6"/>
<gene>
    <name evidence="1" type="ORF">AVEN_143824_1</name>
</gene>
<name>A0A4Y2P8E6_ARAVE</name>
<sequence>MECGVSAKTVYMEHLVWLKCVDSQNSFQIEEQSGEIFPRCSLELVWSERTTDMIRGTCGSSEPLPTVDKYLLQEMSKLSRSEIRLDWSASGRRIKSGRRGRGLYKQWYTKLVSSQSALSIRAVGGTKVQRVSEFEGWKCQVEVFREGY</sequence>
<accession>A0A4Y2P8E6</accession>
<keyword evidence="2" id="KW-1185">Reference proteome</keyword>
<dbReference type="Proteomes" id="UP000499080">
    <property type="component" value="Unassembled WGS sequence"/>
</dbReference>
<evidence type="ECO:0000313" key="1">
    <source>
        <dbReference type="EMBL" id="GBN46286.1"/>
    </source>
</evidence>
<reference evidence="1 2" key="1">
    <citation type="journal article" date="2019" name="Sci. Rep.">
        <title>Orb-weaving spider Araneus ventricosus genome elucidates the spidroin gene catalogue.</title>
        <authorList>
            <person name="Kono N."/>
            <person name="Nakamura H."/>
            <person name="Ohtoshi R."/>
            <person name="Moran D.A.P."/>
            <person name="Shinohara A."/>
            <person name="Yoshida Y."/>
            <person name="Fujiwara M."/>
            <person name="Mori M."/>
            <person name="Tomita M."/>
            <person name="Arakawa K."/>
        </authorList>
    </citation>
    <scope>NUCLEOTIDE SEQUENCE [LARGE SCALE GENOMIC DNA]</scope>
</reference>